<protein>
    <submittedName>
        <fullName evidence="2">Uncharacterized protein</fullName>
    </submittedName>
</protein>
<dbReference type="VEuPathDB" id="FungiDB:H310_06398"/>
<evidence type="ECO:0000313" key="2">
    <source>
        <dbReference type="EMBL" id="ETW01824.1"/>
    </source>
</evidence>
<feature type="region of interest" description="Disordered" evidence="1">
    <location>
        <begin position="63"/>
        <end position="86"/>
    </location>
</feature>
<reference evidence="2" key="1">
    <citation type="submission" date="2013-12" db="EMBL/GenBank/DDBJ databases">
        <title>The Genome Sequence of Aphanomyces invadans NJM9701.</title>
        <authorList>
            <consortium name="The Broad Institute Genomics Platform"/>
            <person name="Russ C."/>
            <person name="Tyler B."/>
            <person name="van West P."/>
            <person name="Dieguez-Uribeondo J."/>
            <person name="Young S.K."/>
            <person name="Zeng Q."/>
            <person name="Gargeya S."/>
            <person name="Fitzgerald M."/>
            <person name="Abouelleil A."/>
            <person name="Alvarado L."/>
            <person name="Chapman S.B."/>
            <person name="Gainer-Dewar J."/>
            <person name="Goldberg J."/>
            <person name="Griggs A."/>
            <person name="Gujja S."/>
            <person name="Hansen M."/>
            <person name="Howarth C."/>
            <person name="Imamovic A."/>
            <person name="Ireland A."/>
            <person name="Larimer J."/>
            <person name="McCowan C."/>
            <person name="Murphy C."/>
            <person name="Pearson M."/>
            <person name="Poon T.W."/>
            <person name="Priest M."/>
            <person name="Roberts A."/>
            <person name="Saif S."/>
            <person name="Shea T."/>
            <person name="Sykes S."/>
            <person name="Wortman J."/>
            <person name="Nusbaum C."/>
            <person name="Birren B."/>
        </authorList>
    </citation>
    <scope>NUCLEOTIDE SEQUENCE [LARGE SCALE GENOMIC DNA]</scope>
    <source>
        <strain evidence="2">NJM9701</strain>
    </source>
</reference>
<dbReference type="GeneID" id="20083448"/>
<gene>
    <name evidence="2" type="ORF">H310_06398</name>
</gene>
<evidence type="ECO:0000256" key="1">
    <source>
        <dbReference type="SAM" id="MobiDB-lite"/>
    </source>
</evidence>
<accession>A0A024U6C3</accession>
<proteinExistence type="predicted"/>
<sequence>MEVFLAVPLFGLFQANARRKRPLTDTDIIRQDLKSIRTDMLALQRQVGDLQYALHAMVKMRQEAAGRKRQRLPTAPSNPSDPSQPI</sequence>
<dbReference type="RefSeq" id="XP_008869672.1">
    <property type="nucleotide sequence ID" value="XM_008871450.1"/>
</dbReference>
<feature type="compositionally biased region" description="Polar residues" evidence="1">
    <location>
        <begin position="75"/>
        <end position="86"/>
    </location>
</feature>
<dbReference type="EMBL" id="KI913962">
    <property type="protein sequence ID" value="ETW01824.1"/>
    <property type="molecule type" value="Genomic_DNA"/>
</dbReference>
<dbReference type="AlphaFoldDB" id="A0A024U6C3"/>
<name>A0A024U6C3_9STRA</name>
<organism evidence="2">
    <name type="scientific">Aphanomyces invadans</name>
    <dbReference type="NCBI Taxonomy" id="157072"/>
    <lineage>
        <taxon>Eukaryota</taxon>
        <taxon>Sar</taxon>
        <taxon>Stramenopiles</taxon>
        <taxon>Oomycota</taxon>
        <taxon>Saprolegniomycetes</taxon>
        <taxon>Saprolegniales</taxon>
        <taxon>Verrucalvaceae</taxon>
        <taxon>Aphanomyces</taxon>
    </lineage>
</organism>